<organism evidence="2 3">
    <name type="scientific">Physcomitrium patens</name>
    <name type="common">Spreading-leaved earth moss</name>
    <name type="synonym">Physcomitrella patens</name>
    <dbReference type="NCBI Taxonomy" id="3218"/>
    <lineage>
        <taxon>Eukaryota</taxon>
        <taxon>Viridiplantae</taxon>
        <taxon>Streptophyta</taxon>
        <taxon>Embryophyta</taxon>
        <taxon>Bryophyta</taxon>
        <taxon>Bryophytina</taxon>
        <taxon>Bryopsida</taxon>
        <taxon>Funariidae</taxon>
        <taxon>Funariales</taxon>
        <taxon>Funariaceae</taxon>
        <taxon>Physcomitrium</taxon>
    </lineage>
</organism>
<evidence type="ECO:0000313" key="2">
    <source>
        <dbReference type="EnsemblPlants" id="Pp3c16_20100V3.2"/>
    </source>
</evidence>
<reference evidence="2" key="3">
    <citation type="submission" date="2020-12" db="UniProtKB">
        <authorList>
            <consortium name="EnsemblPlants"/>
        </authorList>
    </citation>
    <scope>IDENTIFICATION</scope>
</reference>
<dbReference type="Gramene" id="Pp3c16_20100V3.2">
    <property type="protein sequence ID" value="Pp3c16_20100V3.2"/>
    <property type="gene ID" value="Pp3c16_20100"/>
</dbReference>
<protein>
    <submittedName>
        <fullName evidence="2">Uncharacterized protein</fullName>
    </submittedName>
</protein>
<dbReference type="EMBL" id="ABEU02000016">
    <property type="status" value="NOT_ANNOTATED_CDS"/>
    <property type="molecule type" value="Genomic_DNA"/>
</dbReference>
<dbReference type="InParanoid" id="A0A7I4F6V1"/>
<reference evidence="2 3" key="2">
    <citation type="journal article" date="2018" name="Plant J.">
        <title>The Physcomitrella patens chromosome-scale assembly reveals moss genome structure and evolution.</title>
        <authorList>
            <person name="Lang D."/>
            <person name="Ullrich K.K."/>
            <person name="Murat F."/>
            <person name="Fuchs J."/>
            <person name="Jenkins J."/>
            <person name="Haas F.B."/>
            <person name="Piednoel M."/>
            <person name="Gundlach H."/>
            <person name="Van Bel M."/>
            <person name="Meyberg R."/>
            <person name="Vives C."/>
            <person name="Morata J."/>
            <person name="Symeonidi A."/>
            <person name="Hiss M."/>
            <person name="Muchero W."/>
            <person name="Kamisugi Y."/>
            <person name="Saleh O."/>
            <person name="Blanc G."/>
            <person name="Decker E.L."/>
            <person name="van Gessel N."/>
            <person name="Grimwood J."/>
            <person name="Hayes R.D."/>
            <person name="Graham S.W."/>
            <person name="Gunter L.E."/>
            <person name="McDaniel S.F."/>
            <person name="Hoernstein S.N.W."/>
            <person name="Larsson A."/>
            <person name="Li F.W."/>
            <person name="Perroud P.F."/>
            <person name="Phillips J."/>
            <person name="Ranjan P."/>
            <person name="Rokshar D.S."/>
            <person name="Rothfels C.J."/>
            <person name="Schneider L."/>
            <person name="Shu S."/>
            <person name="Stevenson D.W."/>
            <person name="Thummler F."/>
            <person name="Tillich M."/>
            <person name="Villarreal Aguilar J.C."/>
            <person name="Widiez T."/>
            <person name="Wong G.K."/>
            <person name="Wymore A."/>
            <person name="Zhang Y."/>
            <person name="Zimmer A.D."/>
            <person name="Quatrano R.S."/>
            <person name="Mayer K.F.X."/>
            <person name="Goodstein D."/>
            <person name="Casacuberta J.M."/>
            <person name="Vandepoele K."/>
            <person name="Reski R."/>
            <person name="Cuming A.C."/>
            <person name="Tuskan G.A."/>
            <person name="Maumus F."/>
            <person name="Salse J."/>
            <person name="Schmutz J."/>
            <person name="Rensing S.A."/>
        </authorList>
    </citation>
    <scope>NUCLEOTIDE SEQUENCE [LARGE SCALE GENOMIC DNA]</scope>
    <source>
        <strain evidence="2 3">cv. Gransden 2004</strain>
    </source>
</reference>
<evidence type="ECO:0000256" key="1">
    <source>
        <dbReference type="SAM" id="MobiDB-lite"/>
    </source>
</evidence>
<dbReference type="AlphaFoldDB" id="A0A7I4F6V1"/>
<reference evidence="2 3" key="1">
    <citation type="journal article" date="2008" name="Science">
        <title>The Physcomitrella genome reveals evolutionary insights into the conquest of land by plants.</title>
        <authorList>
            <person name="Rensing S."/>
            <person name="Lang D."/>
            <person name="Zimmer A."/>
            <person name="Terry A."/>
            <person name="Salamov A."/>
            <person name="Shapiro H."/>
            <person name="Nishiyama T."/>
            <person name="Perroud P.-F."/>
            <person name="Lindquist E."/>
            <person name="Kamisugi Y."/>
            <person name="Tanahashi T."/>
            <person name="Sakakibara K."/>
            <person name="Fujita T."/>
            <person name="Oishi K."/>
            <person name="Shin-I T."/>
            <person name="Kuroki Y."/>
            <person name="Toyoda A."/>
            <person name="Suzuki Y."/>
            <person name="Hashimoto A."/>
            <person name="Yamaguchi K."/>
            <person name="Sugano A."/>
            <person name="Kohara Y."/>
            <person name="Fujiyama A."/>
            <person name="Anterola A."/>
            <person name="Aoki S."/>
            <person name="Ashton N."/>
            <person name="Barbazuk W.B."/>
            <person name="Barker E."/>
            <person name="Bennetzen J."/>
            <person name="Bezanilla M."/>
            <person name="Blankenship R."/>
            <person name="Cho S.H."/>
            <person name="Dutcher S."/>
            <person name="Estelle M."/>
            <person name="Fawcett J.A."/>
            <person name="Gundlach H."/>
            <person name="Hanada K."/>
            <person name="Heyl A."/>
            <person name="Hicks K.A."/>
            <person name="Hugh J."/>
            <person name="Lohr M."/>
            <person name="Mayer K."/>
            <person name="Melkozernov A."/>
            <person name="Murata T."/>
            <person name="Nelson D."/>
            <person name="Pils B."/>
            <person name="Prigge M."/>
            <person name="Reiss B."/>
            <person name="Renner T."/>
            <person name="Rombauts S."/>
            <person name="Rushton P."/>
            <person name="Sanderfoot A."/>
            <person name="Schween G."/>
            <person name="Shiu S.-H."/>
            <person name="Stueber K."/>
            <person name="Theodoulou F.L."/>
            <person name="Tu H."/>
            <person name="Van de Peer Y."/>
            <person name="Verrier P.J."/>
            <person name="Waters E."/>
            <person name="Wood A."/>
            <person name="Yang L."/>
            <person name="Cove D."/>
            <person name="Cuming A."/>
            <person name="Hasebe M."/>
            <person name="Lucas S."/>
            <person name="Mishler D.B."/>
            <person name="Reski R."/>
            <person name="Grigoriev I."/>
            <person name="Quatrano R.S."/>
            <person name="Boore J.L."/>
        </authorList>
    </citation>
    <scope>NUCLEOTIDE SEQUENCE [LARGE SCALE GENOMIC DNA]</scope>
    <source>
        <strain evidence="2 3">cv. Gransden 2004</strain>
    </source>
</reference>
<dbReference type="Proteomes" id="UP000006727">
    <property type="component" value="Chromosome 16"/>
</dbReference>
<accession>A0A7I4F6V1</accession>
<name>A0A7I4F6V1_PHYPA</name>
<sequence>MWSKVVEKPPWLLATFEYQGGSQAYGFLVIVCKSERSLIQTVVSSSHWDMKTKPAQNARASTRGWCRRKRPNQSF</sequence>
<evidence type="ECO:0000313" key="3">
    <source>
        <dbReference type="Proteomes" id="UP000006727"/>
    </source>
</evidence>
<dbReference type="EnsemblPlants" id="Pp3c16_20100V3.2">
    <property type="protein sequence ID" value="Pp3c16_20100V3.2"/>
    <property type="gene ID" value="Pp3c16_20100"/>
</dbReference>
<feature type="compositionally biased region" description="Basic residues" evidence="1">
    <location>
        <begin position="65"/>
        <end position="75"/>
    </location>
</feature>
<keyword evidence="3" id="KW-1185">Reference proteome</keyword>
<proteinExistence type="predicted"/>
<feature type="region of interest" description="Disordered" evidence="1">
    <location>
        <begin position="53"/>
        <end position="75"/>
    </location>
</feature>